<feature type="compositionally biased region" description="Pro residues" evidence="1">
    <location>
        <begin position="126"/>
        <end position="137"/>
    </location>
</feature>
<dbReference type="PANTHER" id="PTHR45899">
    <property type="entry name" value="RHO GTPASE ACTIVATING PROTEIN AT 15B, ISOFORM C"/>
    <property type="match status" value="1"/>
</dbReference>
<dbReference type="SMART" id="SM00324">
    <property type="entry name" value="RhoGAP"/>
    <property type="match status" value="1"/>
</dbReference>
<feature type="domain" description="Rho-GAP" evidence="2">
    <location>
        <begin position="842"/>
        <end position="1057"/>
    </location>
</feature>
<dbReference type="WBParaSite" id="ASIM_0001649201-mRNA-1">
    <property type="protein sequence ID" value="ASIM_0001649201-mRNA-1"/>
    <property type="gene ID" value="ASIM_0001649201"/>
</dbReference>
<dbReference type="Gene3D" id="1.10.555.10">
    <property type="entry name" value="Rho GTPase activation protein"/>
    <property type="match status" value="1"/>
</dbReference>
<dbReference type="SUPFAM" id="SSF48350">
    <property type="entry name" value="GTPase activation domain, GAP"/>
    <property type="match status" value="1"/>
</dbReference>
<feature type="compositionally biased region" description="Polar residues" evidence="1">
    <location>
        <begin position="185"/>
        <end position="195"/>
    </location>
</feature>
<proteinExistence type="predicted"/>
<evidence type="ECO:0000313" key="4">
    <source>
        <dbReference type="Proteomes" id="UP000267096"/>
    </source>
</evidence>
<reference evidence="3 4" key="2">
    <citation type="submission" date="2018-11" db="EMBL/GenBank/DDBJ databases">
        <authorList>
            <consortium name="Pathogen Informatics"/>
        </authorList>
    </citation>
    <scope>NUCLEOTIDE SEQUENCE [LARGE SCALE GENOMIC DNA]</scope>
</reference>
<dbReference type="PANTHER" id="PTHR45899:SF2">
    <property type="entry name" value="RHO GTPASE ACTIVATING PROTEIN AT 15B, ISOFORM C"/>
    <property type="match status" value="1"/>
</dbReference>
<feature type="compositionally biased region" description="Pro residues" evidence="1">
    <location>
        <begin position="10"/>
        <end position="26"/>
    </location>
</feature>
<dbReference type="OrthoDB" id="29546at2759"/>
<feature type="compositionally biased region" description="Polar residues" evidence="1">
    <location>
        <begin position="578"/>
        <end position="599"/>
    </location>
</feature>
<organism evidence="5">
    <name type="scientific">Anisakis simplex</name>
    <name type="common">Herring worm</name>
    <dbReference type="NCBI Taxonomy" id="6269"/>
    <lineage>
        <taxon>Eukaryota</taxon>
        <taxon>Metazoa</taxon>
        <taxon>Ecdysozoa</taxon>
        <taxon>Nematoda</taxon>
        <taxon>Chromadorea</taxon>
        <taxon>Rhabditida</taxon>
        <taxon>Spirurina</taxon>
        <taxon>Ascaridomorpha</taxon>
        <taxon>Ascaridoidea</taxon>
        <taxon>Anisakidae</taxon>
        <taxon>Anisakis</taxon>
        <taxon>Anisakis simplex complex</taxon>
    </lineage>
</organism>
<feature type="compositionally biased region" description="Polar residues" evidence="1">
    <location>
        <begin position="276"/>
        <end position="286"/>
    </location>
</feature>
<protein>
    <submittedName>
        <fullName evidence="5">Rho GTPase activating protein at 15B (inferred by orthology to a D. melanogaster protein)</fullName>
    </submittedName>
</protein>
<dbReference type="Proteomes" id="UP000267096">
    <property type="component" value="Unassembled WGS sequence"/>
</dbReference>
<dbReference type="SUPFAM" id="SSF50729">
    <property type="entry name" value="PH domain-like"/>
    <property type="match status" value="1"/>
</dbReference>
<dbReference type="Pfam" id="PF00620">
    <property type="entry name" value="RhoGAP"/>
    <property type="match status" value="1"/>
</dbReference>
<dbReference type="AlphaFoldDB" id="A0A0M3K6A1"/>
<name>A0A0M3K6A1_ANISI</name>
<evidence type="ECO:0000313" key="3">
    <source>
        <dbReference type="EMBL" id="VDK56323.1"/>
    </source>
</evidence>
<feature type="compositionally biased region" description="Acidic residues" evidence="1">
    <location>
        <begin position="96"/>
        <end position="105"/>
    </location>
</feature>
<keyword evidence="4" id="KW-1185">Reference proteome</keyword>
<reference evidence="5" key="1">
    <citation type="submission" date="2017-02" db="UniProtKB">
        <authorList>
            <consortium name="WormBaseParasite"/>
        </authorList>
    </citation>
    <scope>IDENTIFICATION</scope>
</reference>
<feature type="compositionally biased region" description="Polar residues" evidence="1">
    <location>
        <begin position="331"/>
        <end position="340"/>
    </location>
</feature>
<evidence type="ECO:0000313" key="5">
    <source>
        <dbReference type="WBParaSite" id="ASIM_0001649201-mRNA-1"/>
    </source>
</evidence>
<feature type="compositionally biased region" description="Low complexity" evidence="1">
    <location>
        <begin position="287"/>
        <end position="300"/>
    </location>
</feature>
<dbReference type="GO" id="GO:0007165">
    <property type="term" value="P:signal transduction"/>
    <property type="evidence" value="ECO:0007669"/>
    <property type="project" value="InterPro"/>
</dbReference>
<dbReference type="GO" id="GO:0005547">
    <property type="term" value="F:phosphatidylinositol-3,4,5-trisphosphate binding"/>
    <property type="evidence" value="ECO:0007669"/>
    <property type="project" value="TreeGrafter"/>
</dbReference>
<dbReference type="PROSITE" id="PS50238">
    <property type="entry name" value="RHOGAP"/>
    <property type="match status" value="1"/>
</dbReference>
<sequence>MPEGLSPQRKPIPPPRLPQGYKPPLPKRPDRILRTGALHLPPPDTAPPPRPPPRLTCTKAKNTAESSIRASSNSPTVQLSTSVDSTRLEAIVESPQLDEDSDAGDGIESSQIVSHSPSPHRCLSPRSPPKWPPPVPQKPKRLSIPNSSDMTSSSEITEAAVIGSNVPNTPLTFDNEMLKPLHPVATSSAGSSSGEYNHAFEDARSASPNLYTPLPSQPQSPGSAPPKPPRSQLLESKPSPPPHTPESKKSSESPTRYSTPSDILAESLQSSMNISSYSNEHQPYQISSPSKSVSPSLHSLGKQSSQPSISADLANDRTSSCSIEADEDGDNNNPHSDASLLSDSEAIPYYLRASKSPHSNSASISLLDKVVGDPLPTANIHPYFTQTAQMPITNSSTTHPAAYSNDLINFCDEGISVIAERDLSRNEQTTKQVDSNQFNQIRYQFSPMSSSTETHDEEESHYANLPLLNVASIEKYEANENSIVNDERRLSASSVFKSGIPQPPSSPPPVSVRPTEFGRELRNILDTSIELPDPAEQTSFGLEEGPNGGIWNPGYIGLESYRKLVEASQQYIPKKQPATETATNAPRMKSTGTVMSSNFAGRRSESDEAIDGVGTEEIVADGESICLSGYLHVMFNKKDRGKHWSVLRSNQLTFYANEDEVDEPLYGPYDLSTVTYVGRSAHSPSVINVYLKENAMCLHWNHLKLTTEDERAAYWVLLLAKCFMPNDDTVKYTVRNVDAAGRVWIRQGATCPWSKGWMHLYKRRLFYVLDNCAILFELDVRKFIAMKTDVAKVDWCASVIGSQKGPFLLTQDGSSLYVQSECDSITTLWCEVISNQMQCVGAKIEDHKLTADDIPIIVDKCIKYISTYGLYQPGLYRRNGSTVEARLLMDELKRGKFELYAYASQIFDLQFTYSDPINVHITPTSDEVVNVVADVLRSFFRHLESPLIPCYMQERLFAIAEIKDSSRLDEYHEVLMSLPRVRLQTLRRLLDHLKDVTEHANANLASIENIAQIFGPTIFAVDKYSNLMLAWLRYDGRTIESSSRPYTPLYDHLSGVTA</sequence>
<feature type="compositionally biased region" description="Polar residues" evidence="1">
    <location>
        <begin position="144"/>
        <end position="156"/>
    </location>
</feature>
<dbReference type="InterPro" id="IPR000198">
    <property type="entry name" value="RhoGAP_dom"/>
</dbReference>
<feature type="compositionally biased region" description="Pro residues" evidence="1">
    <location>
        <begin position="40"/>
        <end position="54"/>
    </location>
</feature>
<gene>
    <name evidence="3" type="ORF">ASIM_LOCUS15899</name>
</gene>
<feature type="region of interest" description="Disordered" evidence="1">
    <location>
        <begin position="276"/>
        <end position="340"/>
    </location>
</feature>
<dbReference type="EMBL" id="UYRR01032646">
    <property type="protein sequence ID" value="VDK56323.1"/>
    <property type="molecule type" value="Genomic_DNA"/>
</dbReference>
<feature type="compositionally biased region" description="Polar residues" evidence="1">
    <location>
        <begin position="108"/>
        <end position="117"/>
    </location>
</feature>
<feature type="compositionally biased region" description="Pro residues" evidence="1">
    <location>
        <begin position="215"/>
        <end position="229"/>
    </location>
</feature>
<feature type="compositionally biased region" description="Polar residues" evidence="1">
    <location>
        <begin position="59"/>
        <end position="85"/>
    </location>
</feature>
<dbReference type="InterPro" id="IPR052227">
    <property type="entry name" value="Arf-Rho-GAP_ANK-PH_domain"/>
</dbReference>
<accession>A0A0M3K6A1</accession>
<dbReference type="GO" id="GO:0005737">
    <property type="term" value="C:cytoplasm"/>
    <property type="evidence" value="ECO:0007669"/>
    <property type="project" value="TreeGrafter"/>
</dbReference>
<dbReference type="InterPro" id="IPR008936">
    <property type="entry name" value="Rho_GTPase_activation_prot"/>
</dbReference>
<evidence type="ECO:0000256" key="1">
    <source>
        <dbReference type="SAM" id="MobiDB-lite"/>
    </source>
</evidence>
<feature type="region of interest" description="Disordered" evidence="1">
    <location>
        <begin position="1"/>
        <end position="260"/>
    </location>
</feature>
<feature type="region of interest" description="Disordered" evidence="1">
    <location>
        <begin position="575"/>
        <end position="608"/>
    </location>
</feature>
<evidence type="ECO:0000259" key="2">
    <source>
        <dbReference type="PROSITE" id="PS50238"/>
    </source>
</evidence>